<protein>
    <recommendedName>
        <fullName evidence="4">Ribosomal protein eL8/eL30/eS12/Gadd45 domain-containing protein</fullName>
    </recommendedName>
</protein>
<dbReference type="GO" id="GO:1990904">
    <property type="term" value="C:ribonucleoprotein complex"/>
    <property type="evidence" value="ECO:0007669"/>
    <property type="project" value="UniProtKB-KW"/>
</dbReference>
<dbReference type="Pfam" id="PF01248">
    <property type="entry name" value="Ribosomal_L7Ae"/>
    <property type="match status" value="1"/>
</dbReference>
<proteinExistence type="inferred from homology"/>
<name>A0AAV8UQ95_9RHOD</name>
<evidence type="ECO:0000256" key="1">
    <source>
        <dbReference type="ARBA" id="ARBA00007326"/>
    </source>
</evidence>
<dbReference type="Proteomes" id="UP001157974">
    <property type="component" value="Unassembled WGS sequence"/>
</dbReference>
<dbReference type="FunFam" id="3.30.1330.30:FF:000001">
    <property type="entry name" value="60S ribosomal protein L30"/>
    <property type="match status" value="1"/>
</dbReference>
<keyword evidence="3" id="KW-0687">Ribonucleoprotein</keyword>
<comment type="similarity">
    <text evidence="1">Belongs to the eukaryotic ribosomal protein eL30 family.</text>
</comment>
<dbReference type="PROSITE" id="PS00709">
    <property type="entry name" value="RIBOSOMAL_L30E_1"/>
    <property type="match status" value="1"/>
</dbReference>
<evidence type="ECO:0000313" key="5">
    <source>
        <dbReference type="EMBL" id="KAJ8903482.1"/>
    </source>
</evidence>
<keyword evidence="6" id="KW-1185">Reference proteome</keyword>
<keyword evidence="2" id="KW-0689">Ribosomal protein</keyword>
<dbReference type="InterPro" id="IPR029064">
    <property type="entry name" value="Ribosomal_eL30-like_sf"/>
</dbReference>
<dbReference type="InterPro" id="IPR004038">
    <property type="entry name" value="Ribosomal_eL8/eL30/eS12/Gad45"/>
</dbReference>
<dbReference type="EMBL" id="JAMWBK010000007">
    <property type="protein sequence ID" value="KAJ8903482.1"/>
    <property type="molecule type" value="Genomic_DNA"/>
</dbReference>
<dbReference type="InterPro" id="IPR022991">
    <property type="entry name" value="Ribosomal_eL30_CS"/>
</dbReference>
<dbReference type="GO" id="GO:0005840">
    <property type="term" value="C:ribosome"/>
    <property type="evidence" value="ECO:0007669"/>
    <property type="project" value="UniProtKB-KW"/>
</dbReference>
<evidence type="ECO:0000259" key="4">
    <source>
        <dbReference type="Pfam" id="PF01248"/>
    </source>
</evidence>
<dbReference type="Gene3D" id="3.30.1330.30">
    <property type="match status" value="1"/>
</dbReference>
<dbReference type="SUPFAM" id="SSF55315">
    <property type="entry name" value="L30e-like"/>
    <property type="match status" value="1"/>
</dbReference>
<dbReference type="PROSITE" id="PS00993">
    <property type="entry name" value="RIBOSOMAL_L30E_2"/>
    <property type="match status" value="1"/>
</dbReference>
<evidence type="ECO:0000256" key="2">
    <source>
        <dbReference type="ARBA" id="ARBA00022980"/>
    </source>
</evidence>
<dbReference type="InterPro" id="IPR039109">
    <property type="entry name" value="Ribosomal_eL30-like"/>
</dbReference>
<gene>
    <name evidence="5" type="ORF">NDN08_004588</name>
</gene>
<dbReference type="NCBIfam" id="NF002172">
    <property type="entry name" value="PRK01018.1"/>
    <property type="match status" value="1"/>
</dbReference>
<dbReference type="PANTHER" id="PTHR11449">
    <property type="entry name" value="RIBOSOMAL PROTEIN L30"/>
    <property type="match status" value="1"/>
</dbReference>
<accession>A0AAV8UQ95</accession>
<evidence type="ECO:0000313" key="6">
    <source>
        <dbReference type="Proteomes" id="UP001157974"/>
    </source>
</evidence>
<dbReference type="AlphaFoldDB" id="A0AAV8UQ95"/>
<feature type="domain" description="Ribosomal protein eL8/eL30/eS12/Gadd45" evidence="4">
    <location>
        <begin position="11"/>
        <end position="101"/>
    </location>
</feature>
<evidence type="ECO:0000256" key="3">
    <source>
        <dbReference type="ARBA" id="ARBA00023274"/>
    </source>
</evidence>
<organism evidence="5 6">
    <name type="scientific">Rhodosorus marinus</name>
    <dbReference type="NCBI Taxonomy" id="101924"/>
    <lineage>
        <taxon>Eukaryota</taxon>
        <taxon>Rhodophyta</taxon>
        <taxon>Stylonematophyceae</taxon>
        <taxon>Stylonematales</taxon>
        <taxon>Stylonemataceae</taxon>
        <taxon>Rhodosorus</taxon>
    </lineage>
</organism>
<reference evidence="5 6" key="1">
    <citation type="journal article" date="2023" name="Nat. Commun.">
        <title>Origin of minicircular mitochondrial genomes in red algae.</title>
        <authorList>
            <person name="Lee Y."/>
            <person name="Cho C.H."/>
            <person name="Lee Y.M."/>
            <person name="Park S.I."/>
            <person name="Yang J.H."/>
            <person name="West J.A."/>
            <person name="Bhattacharya D."/>
            <person name="Yoon H.S."/>
        </authorList>
    </citation>
    <scope>NUCLEOTIDE SEQUENCE [LARGE SCALE GENOMIC DNA]</scope>
    <source>
        <strain evidence="5 6">CCMP1338</strain>
        <tissue evidence="5">Whole cell</tissue>
    </source>
</reference>
<sequence length="111" mass="12047">MAKKSKKGGDNIASRLSLVMKSGKYTFGYKTTLKMMRTGKAKLILVSNNCPRKSELEYYALLSKVIFYRFNGTNIELGAACGKLYRASCLSIMDAGDSDIIKAIESGGASS</sequence>
<dbReference type="GO" id="GO:0003723">
    <property type="term" value="F:RNA binding"/>
    <property type="evidence" value="ECO:0007669"/>
    <property type="project" value="InterPro"/>
</dbReference>
<comment type="caution">
    <text evidence="5">The sequence shown here is derived from an EMBL/GenBank/DDBJ whole genome shotgun (WGS) entry which is preliminary data.</text>
</comment>